<dbReference type="STRING" id="1354303.M917_2021"/>
<dbReference type="InterPro" id="IPR036291">
    <property type="entry name" value="NAD(P)-bd_dom_sf"/>
</dbReference>
<evidence type="ECO:0000313" key="3">
    <source>
        <dbReference type="EMBL" id="ERL54675.1"/>
    </source>
</evidence>
<dbReference type="InterPro" id="IPR002347">
    <property type="entry name" value="SDR_fam"/>
</dbReference>
<keyword evidence="4" id="KW-1185">Reference proteome</keyword>
<sequence>MNFSCVLLVYFHNYQTQSTDLRYHRLPTLANIDKKGLSMQRKLIHLVTKNARQGKNQIFSAIQPSRYLQDLNKQQAGRDKTVLITGASSGLGEGMARLFAKLGYNLAICARRTDRLERLQSELMAQYPSIRVEYRMLDVSDYEAIFEVFDAFVEDFGHIDRVVVNAGVGDSRRIGKGRFDTNRRTVEINFISALAQCEAAMNIFRAQNSGHLVVISSMSAMRGLPKHLTAYGASKAGLAHLAEGIRADMLLTKLPIQVSTIFPGYIRTEINENAKPLPFEVDTDTGTKAIVAAIEARVDEACVPSLPWSMVGRAMKHLPLQMINKFS</sequence>
<reference evidence="3 4" key="1">
    <citation type="journal article" date="2013" name="Genome Announc.">
        <title>Draft Genome Sequence of Psychrobacter aquaticus Strain CMS 56T, Isolated from a Cyanobacterial Mat Sample Collected from Water Bodies in the McMurdo Dry Valley Region of Antarctica.</title>
        <authorList>
            <person name="Reddy G.S."/>
            <person name="Ara S."/>
            <person name="Singh A."/>
            <person name="Kumar Pinnaka A."/>
            <person name="Shivaji S."/>
        </authorList>
    </citation>
    <scope>NUCLEOTIDE SEQUENCE [LARGE SCALE GENOMIC DNA]</scope>
    <source>
        <strain evidence="3 4">CMS 56</strain>
    </source>
</reference>
<comment type="caution">
    <text evidence="3">The sequence shown here is derived from an EMBL/GenBank/DDBJ whole genome shotgun (WGS) entry which is preliminary data.</text>
</comment>
<dbReference type="GO" id="GO:0016020">
    <property type="term" value="C:membrane"/>
    <property type="evidence" value="ECO:0007669"/>
    <property type="project" value="TreeGrafter"/>
</dbReference>
<dbReference type="PRINTS" id="PR00081">
    <property type="entry name" value="GDHRDH"/>
</dbReference>
<dbReference type="AlphaFoldDB" id="U4T2D6"/>
<evidence type="ECO:0000256" key="1">
    <source>
        <dbReference type="ARBA" id="ARBA00006484"/>
    </source>
</evidence>
<keyword evidence="2" id="KW-0560">Oxidoreductase</keyword>
<dbReference type="NCBIfam" id="NF006099">
    <property type="entry name" value="PRK08251.1"/>
    <property type="match status" value="1"/>
</dbReference>
<dbReference type="SUPFAM" id="SSF51735">
    <property type="entry name" value="NAD(P)-binding Rossmann-fold domains"/>
    <property type="match status" value="1"/>
</dbReference>
<proteinExistence type="inferred from homology"/>
<dbReference type="PATRIC" id="fig|1354303.4.peg.1986"/>
<evidence type="ECO:0000256" key="2">
    <source>
        <dbReference type="ARBA" id="ARBA00023002"/>
    </source>
</evidence>
<dbReference type="eggNOG" id="COG0300">
    <property type="taxonomic scope" value="Bacteria"/>
</dbReference>
<evidence type="ECO:0000313" key="4">
    <source>
        <dbReference type="Proteomes" id="UP000016761"/>
    </source>
</evidence>
<dbReference type="Gene3D" id="3.40.50.720">
    <property type="entry name" value="NAD(P)-binding Rossmann-like Domain"/>
    <property type="match status" value="1"/>
</dbReference>
<gene>
    <name evidence="3" type="ORF">M917_2021</name>
</gene>
<organism evidence="3 4">
    <name type="scientific">Psychrobacter aquaticus CMS 56</name>
    <dbReference type="NCBI Taxonomy" id="1354303"/>
    <lineage>
        <taxon>Bacteria</taxon>
        <taxon>Pseudomonadati</taxon>
        <taxon>Pseudomonadota</taxon>
        <taxon>Gammaproteobacteria</taxon>
        <taxon>Moraxellales</taxon>
        <taxon>Moraxellaceae</taxon>
        <taxon>Psychrobacter</taxon>
    </lineage>
</organism>
<protein>
    <submittedName>
        <fullName evidence="3">Short-chain dehydrogenase/reductase SDR</fullName>
    </submittedName>
</protein>
<dbReference type="GO" id="GO:0016491">
    <property type="term" value="F:oxidoreductase activity"/>
    <property type="evidence" value="ECO:0007669"/>
    <property type="project" value="UniProtKB-KW"/>
</dbReference>
<name>U4T2D6_9GAMM</name>
<accession>U4T2D6</accession>
<comment type="similarity">
    <text evidence="1">Belongs to the short-chain dehydrogenases/reductases (SDR) family.</text>
</comment>
<dbReference type="Pfam" id="PF00106">
    <property type="entry name" value="adh_short"/>
    <property type="match status" value="1"/>
</dbReference>
<dbReference type="Proteomes" id="UP000016761">
    <property type="component" value="Unassembled WGS sequence"/>
</dbReference>
<dbReference type="EMBL" id="AUSW01000034">
    <property type="protein sequence ID" value="ERL54675.1"/>
    <property type="molecule type" value="Genomic_DNA"/>
</dbReference>
<dbReference type="PANTHER" id="PTHR44196">
    <property type="entry name" value="DEHYDROGENASE/REDUCTASE SDR FAMILY MEMBER 7B"/>
    <property type="match status" value="1"/>
</dbReference>
<dbReference type="PANTHER" id="PTHR44196:SF1">
    <property type="entry name" value="DEHYDROGENASE_REDUCTASE SDR FAMILY MEMBER 7B"/>
    <property type="match status" value="1"/>
</dbReference>